<sequence length="562" mass="64762">MDSNNSTKNFGCEDHQREFEIICYQCNKLFCSRCLVHHNNQFSLNSHKCDHIDDIKFSLNNCLNNNINSCSDNNSNNNNNNSNSNSFIDKRLKDIWRNIRESAVSYQKIMSTEAEISQHFEKLYQYLMVEEKKLKNKLVEKRDLMISQIENNTSELKNLVNIINISRNSNSSNRSSVDNEIIVEQQVNDMSIEDPSVSSDTTDRYSTIYIARSVGESTSLSTFVRKNSDTIFDFSESQKKQMASQLSTYQDSFDSLILDSILKHYSQFSGNIFASQMVCQCRLTTNPFDNVTLNKVIENSIQLSIEQKTELERIEDLRKQIPTVAKSLSPTTYLVTTDRDQCLSVIDISVSPYSSYHKTITKFGFISCQNSMVAVGDTVYAFGGVSNTNQYFKYSVTQKSCEFKRHLKAFGTEGPHIITIFHKGKLYSFSRNEKSIYIYDPSNNVLNKYEIDQLFDKTHMACTDGQGNIYLYSHDKRFIKFDVAANKVTQLKPLEANVYYLSMVYRTSYLDSYIYILGGTKYGNHRYSIQDNIWDSSLDGFVGERWRCPSLVLDIESNKLIY</sequence>
<dbReference type="Gene3D" id="2.120.10.80">
    <property type="entry name" value="Kelch-type beta propeller"/>
    <property type="match status" value="1"/>
</dbReference>
<accession>D3BEQ5</accession>
<evidence type="ECO:0008006" key="3">
    <source>
        <dbReference type="Google" id="ProtNLM"/>
    </source>
</evidence>
<dbReference type="SUPFAM" id="SSF50965">
    <property type="entry name" value="Galactose oxidase, central domain"/>
    <property type="match status" value="1"/>
</dbReference>
<comment type="caution">
    <text evidence="1">The sequence shown here is derived from an EMBL/GenBank/DDBJ whole genome shotgun (WGS) entry which is preliminary data.</text>
</comment>
<dbReference type="GeneID" id="31362701"/>
<dbReference type="InParanoid" id="D3BEQ5"/>
<proteinExistence type="predicted"/>
<protein>
    <recommendedName>
        <fullName evidence="3">B box-type domain-containing protein</fullName>
    </recommendedName>
</protein>
<reference evidence="1 2" key="1">
    <citation type="journal article" date="2011" name="Genome Res.">
        <title>Phylogeny-wide analysis of social amoeba genomes highlights ancient origins for complex intercellular communication.</title>
        <authorList>
            <person name="Heidel A.J."/>
            <person name="Lawal H.M."/>
            <person name="Felder M."/>
            <person name="Schilde C."/>
            <person name="Helps N.R."/>
            <person name="Tunggal B."/>
            <person name="Rivero F."/>
            <person name="John U."/>
            <person name="Schleicher M."/>
            <person name="Eichinger L."/>
            <person name="Platzer M."/>
            <person name="Noegel A.A."/>
            <person name="Schaap P."/>
            <person name="Gloeckner G."/>
        </authorList>
    </citation>
    <scope>NUCLEOTIDE SEQUENCE [LARGE SCALE GENOMIC DNA]</scope>
    <source>
        <strain evidence="2">ATCC 26659 / Pp 5 / PN500</strain>
    </source>
</reference>
<dbReference type="AlphaFoldDB" id="D3BEQ5"/>
<dbReference type="Proteomes" id="UP000001396">
    <property type="component" value="Unassembled WGS sequence"/>
</dbReference>
<dbReference type="RefSeq" id="XP_020432506.1">
    <property type="nucleotide sequence ID" value="XM_020578058.1"/>
</dbReference>
<dbReference type="InterPro" id="IPR015915">
    <property type="entry name" value="Kelch-typ_b-propeller"/>
</dbReference>
<name>D3BEQ5_HETP5</name>
<organism evidence="1 2">
    <name type="scientific">Heterostelium pallidum (strain ATCC 26659 / Pp 5 / PN500)</name>
    <name type="common">Cellular slime mold</name>
    <name type="synonym">Polysphondylium pallidum</name>
    <dbReference type="NCBI Taxonomy" id="670386"/>
    <lineage>
        <taxon>Eukaryota</taxon>
        <taxon>Amoebozoa</taxon>
        <taxon>Evosea</taxon>
        <taxon>Eumycetozoa</taxon>
        <taxon>Dictyostelia</taxon>
        <taxon>Acytosteliales</taxon>
        <taxon>Acytosteliaceae</taxon>
        <taxon>Heterostelium</taxon>
    </lineage>
</organism>
<keyword evidence="2" id="KW-1185">Reference proteome</keyword>
<gene>
    <name evidence="1" type="ORF">PPL_07220</name>
</gene>
<dbReference type="EMBL" id="ADBJ01000031">
    <property type="protein sequence ID" value="EFA80386.1"/>
    <property type="molecule type" value="Genomic_DNA"/>
</dbReference>
<evidence type="ECO:0000313" key="1">
    <source>
        <dbReference type="EMBL" id="EFA80386.1"/>
    </source>
</evidence>
<dbReference type="InterPro" id="IPR011043">
    <property type="entry name" value="Gal_Oxase/kelch_b-propeller"/>
</dbReference>
<evidence type="ECO:0000313" key="2">
    <source>
        <dbReference type="Proteomes" id="UP000001396"/>
    </source>
</evidence>